<dbReference type="InterPro" id="IPR023696">
    <property type="entry name" value="Ureohydrolase_dom_sf"/>
</dbReference>
<name>A0A1T1HE30_OCELI</name>
<dbReference type="GO" id="GO:0046872">
    <property type="term" value="F:metal ion binding"/>
    <property type="evidence" value="ECO:0007669"/>
    <property type="project" value="UniProtKB-KW"/>
</dbReference>
<sequence>MVTYKKTDMTLWKRKRLKDQATFDIDQFWSGRIKALEDYSSECSRQSGELAPMALIGFATDEGVKRSAGRSGAAHGPLVIRRALANLAWHQKRDIYDAGDIWCEEEQLIIAQSQLAGHVAHLLDIGLTPVILGGGLEVGWASYQGASRHVFAGSSDVSVGIVSLGARLAMSEADPQPNAQSVFLQIAQYCKERNLDFPCYCLGLDEQVTSAGEFDRAEAYGVHWRLQQKCGEAFFPEIEQEIRSFLSSLDYLYLSVSLDLFSIAAAPGVSAPSVFGLDARVGMGLLRLILHEAQRAEVPLLLVDIAECNPLEDPDGRTARLAAGLVYEIAKV</sequence>
<dbReference type="PANTHER" id="PTHR11358:SF35">
    <property type="entry name" value="FORMIMIDOYLGLUTAMASE"/>
    <property type="match status" value="1"/>
</dbReference>
<keyword evidence="7" id="KW-1185">Reference proteome</keyword>
<evidence type="ECO:0000313" key="6">
    <source>
        <dbReference type="EMBL" id="OOV88073.1"/>
    </source>
</evidence>
<keyword evidence="2" id="KW-0378">Hydrolase</keyword>
<keyword evidence="3" id="KW-0369">Histidine metabolism</keyword>
<accession>A0A1T1HE30</accession>
<reference evidence="6" key="1">
    <citation type="submission" date="2017-02" db="EMBL/GenBank/DDBJ databases">
        <title>Draft Genome Sequence of the Salt Water Bacterium Oceanospirillum linum ATCC 11336.</title>
        <authorList>
            <person name="Trachtenberg A.M."/>
            <person name="Carney J.G."/>
            <person name="Linnane J.D."/>
            <person name="Rheaume B.A."/>
            <person name="Pitts N.L."/>
            <person name="Mykles D.L."/>
            <person name="Maclea K.S."/>
        </authorList>
    </citation>
    <scope>NUCLEOTIDE SEQUENCE [LARGE SCALE GENOMIC DNA]</scope>
    <source>
        <strain evidence="6">ATCC 11336</strain>
    </source>
</reference>
<dbReference type="GO" id="GO:0008783">
    <property type="term" value="F:agmatinase activity"/>
    <property type="evidence" value="ECO:0007669"/>
    <property type="project" value="TreeGrafter"/>
</dbReference>
<dbReference type="AlphaFoldDB" id="A0A1T1HE30"/>
<evidence type="ECO:0000256" key="5">
    <source>
        <dbReference type="PROSITE-ProRule" id="PRU00742"/>
    </source>
</evidence>
<gene>
    <name evidence="6" type="ORF">BTA35_0200500</name>
</gene>
<comment type="caution">
    <text evidence="6">The sequence shown here is derived from an EMBL/GenBank/DDBJ whole genome shotgun (WGS) entry which is preliminary data.</text>
</comment>
<keyword evidence="1" id="KW-0479">Metal-binding</keyword>
<dbReference type="PIRSF" id="PIRSF036979">
    <property type="entry name" value="Arginase"/>
    <property type="match status" value="1"/>
</dbReference>
<comment type="similarity">
    <text evidence="5">Belongs to the arginase family.</text>
</comment>
<proteinExistence type="inferred from homology"/>
<dbReference type="GO" id="GO:0006547">
    <property type="term" value="P:L-histidine metabolic process"/>
    <property type="evidence" value="ECO:0007669"/>
    <property type="project" value="UniProtKB-KW"/>
</dbReference>
<dbReference type="CDD" id="cd09988">
    <property type="entry name" value="Formimidoylglutamase"/>
    <property type="match status" value="1"/>
</dbReference>
<evidence type="ECO:0000313" key="7">
    <source>
        <dbReference type="Proteomes" id="UP000190064"/>
    </source>
</evidence>
<evidence type="ECO:0000256" key="1">
    <source>
        <dbReference type="ARBA" id="ARBA00022723"/>
    </source>
</evidence>
<evidence type="ECO:0008006" key="8">
    <source>
        <dbReference type="Google" id="ProtNLM"/>
    </source>
</evidence>
<dbReference type="SUPFAM" id="SSF52768">
    <property type="entry name" value="Arginase/deacetylase"/>
    <property type="match status" value="1"/>
</dbReference>
<dbReference type="Pfam" id="PF00491">
    <property type="entry name" value="Arginase"/>
    <property type="match status" value="1"/>
</dbReference>
<dbReference type="PANTHER" id="PTHR11358">
    <property type="entry name" value="ARGINASE/AGMATINASE"/>
    <property type="match status" value="1"/>
</dbReference>
<dbReference type="InterPro" id="IPR006035">
    <property type="entry name" value="Ureohydrolase"/>
</dbReference>
<keyword evidence="4" id="KW-0464">Manganese</keyword>
<dbReference type="EMBL" id="MTSD02000001">
    <property type="protein sequence ID" value="OOV88073.1"/>
    <property type="molecule type" value="Genomic_DNA"/>
</dbReference>
<dbReference type="PROSITE" id="PS51409">
    <property type="entry name" value="ARGINASE_2"/>
    <property type="match status" value="1"/>
</dbReference>
<dbReference type="GO" id="GO:0033389">
    <property type="term" value="P:putrescine biosynthetic process from arginine, via agmatine"/>
    <property type="evidence" value="ECO:0007669"/>
    <property type="project" value="TreeGrafter"/>
</dbReference>
<evidence type="ECO:0000256" key="3">
    <source>
        <dbReference type="ARBA" id="ARBA00022808"/>
    </source>
</evidence>
<evidence type="ECO:0000256" key="4">
    <source>
        <dbReference type="ARBA" id="ARBA00023211"/>
    </source>
</evidence>
<organism evidence="6 7">
    <name type="scientific">Oceanospirillum linum</name>
    <dbReference type="NCBI Taxonomy" id="966"/>
    <lineage>
        <taxon>Bacteria</taxon>
        <taxon>Pseudomonadati</taxon>
        <taxon>Pseudomonadota</taxon>
        <taxon>Gammaproteobacteria</taxon>
        <taxon>Oceanospirillales</taxon>
        <taxon>Oceanospirillaceae</taxon>
        <taxon>Oceanospirillum</taxon>
    </lineage>
</organism>
<protein>
    <recommendedName>
        <fullName evidence="8">Formimidoylglutamase</fullName>
    </recommendedName>
</protein>
<dbReference type="STRING" id="966.BTA35_0200500"/>
<dbReference type="Proteomes" id="UP000190064">
    <property type="component" value="Unassembled WGS sequence"/>
</dbReference>
<dbReference type="Gene3D" id="3.40.800.10">
    <property type="entry name" value="Ureohydrolase domain"/>
    <property type="match status" value="1"/>
</dbReference>
<evidence type="ECO:0000256" key="2">
    <source>
        <dbReference type="ARBA" id="ARBA00022801"/>
    </source>
</evidence>